<name>A0A369A8B3_9FLAO</name>
<evidence type="ECO:0000256" key="7">
    <source>
        <dbReference type="HAMAP-Rule" id="MF_00178"/>
    </source>
</evidence>
<keyword evidence="9" id="KW-1185">Reference proteome</keyword>
<comment type="function">
    <text evidence="7">Catalyzes the formation of 6,7-dimethyl-8-ribityllumazine by condensation of 5-amino-6-(D-ribitylamino)uracil with 3,4-dihydroxy-2-butanone 4-phosphate. This is the penultimate step in the biosynthesis of riboflavin.</text>
</comment>
<evidence type="ECO:0000256" key="5">
    <source>
        <dbReference type="ARBA" id="ARBA00022679"/>
    </source>
</evidence>
<evidence type="ECO:0000256" key="2">
    <source>
        <dbReference type="ARBA" id="ARBA00007424"/>
    </source>
</evidence>
<feature type="active site" description="Proton donor" evidence="7">
    <location>
        <position position="98"/>
    </location>
</feature>
<proteinExistence type="inferred from homology"/>
<sequence length="162" mass="17375">MATANTNLSQYDKSRLPSAFSFKYAIVKAQWNEQITNGLYKGAYDTLIDLGALPSSIHTIEVPGSMELIYGCRQAAAIRPAVDAIIAIGCLIKGETMHFEFVSMAVYHGLSQLNLSLTMPVIACVLTDNNLEQSIARSGGVHGNKGVEAAVTAVLMSGRRVI</sequence>
<dbReference type="GO" id="GO:0009349">
    <property type="term" value="C:riboflavin synthase complex"/>
    <property type="evidence" value="ECO:0007669"/>
    <property type="project" value="UniProtKB-UniRule"/>
</dbReference>
<comment type="caution">
    <text evidence="7">Lacks conserved residue(s) required for the propagation of feature annotation.</text>
</comment>
<dbReference type="UniPathway" id="UPA00275">
    <property type="reaction ID" value="UER00404"/>
</dbReference>
<evidence type="ECO:0000313" key="9">
    <source>
        <dbReference type="Proteomes" id="UP000253517"/>
    </source>
</evidence>
<evidence type="ECO:0000313" key="8">
    <source>
        <dbReference type="EMBL" id="RCX05602.1"/>
    </source>
</evidence>
<dbReference type="GO" id="GO:0009231">
    <property type="term" value="P:riboflavin biosynthetic process"/>
    <property type="evidence" value="ECO:0007669"/>
    <property type="project" value="UniProtKB-UniRule"/>
</dbReference>
<evidence type="ECO:0000256" key="1">
    <source>
        <dbReference type="ARBA" id="ARBA00004917"/>
    </source>
</evidence>
<dbReference type="SUPFAM" id="SSF52121">
    <property type="entry name" value="Lumazine synthase"/>
    <property type="match status" value="1"/>
</dbReference>
<evidence type="ECO:0000256" key="4">
    <source>
        <dbReference type="ARBA" id="ARBA00022619"/>
    </source>
</evidence>
<gene>
    <name evidence="7" type="primary">ribH</name>
    <name evidence="8" type="ORF">DES35_101890</name>
</gene>
<keyword evidence="4 7" id="KW-0686">Riboflavin biosynthesis</keyword>
<keyword evidence="5 7" id="KW-0808">Transferase</keyword>
<feature type="binding site" evidence="7">
    <location>
        <position position="137"/>
    </location>
    <ligand>
        <name>(2S)-2-hydroxy-3-oxobutyl phosphate</name>
        <dbReference type="ChEBI" id="CHEBI:58830"/>
    </ligand>
</feature>
<feature type="binding site" evidence="7">
    <location>
        <begin position="95"/>
        <end position="96"/>
    </location>
    <ligand>
        <name>(2S)-2-hydroxy-3-oxobutyl phosphate</name>
        <dbReference type="ChEBI" id="CHEBI:58830"/>
    </ligand>
</feature>
<evidence type="ECO:0000256" key="6">
    <source>
        <dbReference type="ARBA" id="ARBA00048785"/>
    </source>
</evidence>
<feature type="binding site" evidence="7">
    <location>
        <begin position="90"/>
        <end position="92"/>
    </location>
    <ligand>
        <name>5-amino-6-(D-ribitylamino)uracil</name>
        <dbReference type="ChEBI" id="CHEBI:15934"/>
    </ligand>
</feature>
<dbReference type="Gene3D" id="3.40.50.960">
    <property type="entry name" value="Lumazine/riboflavin synthase"/>
    <property type="match status" value="1"/>
</dbReference>
<dbReference type="Proteomes" id="UP000253517">
    <property type="component" value="Unassembled WGS sequence"/>
</dbReference>
<dbReference type="PANTHER" id="PTHR21058:SF0">
    <property type="entry name" value="6,7-DIMETHYL-8-RIBITYLLUMAZINE SYNTHASE"/>
    <property type="match status" value="1"/>
</dbReference>
<feature type="binding site" evidence="7">
    <location>
        <position position="31"/>
    </location>
    <ligand>
        <name>5-amino-6-(D-ribitylamino)uracil</name>
        <dbReference type="ChEBI" id="CHEBI:15934"/>
    </ligand>
</feature>
<organism evidence="8 9">
    <name type="scientific">Schleiferia thermophila</name>
    <dbReference type="NCBI Taxonomy" id="884107"/>
    <lineage>
        <taxon>Bacteria</taxon>
        <taxon>Pseudomonadati</taxon>
        <taxon>Bacteroidota</taxon>
        <taxon>Flavobacteriia</taxon>
        <taxon>Flavobacteriales</taxon>
        <taxon>Schleiferiaceae</taxon>
        <taxon>Schleiferia</taxon>
    </lineage>
</organism>
<comment type="similarity">
    <text evidence="2 7">Belongs to the DMRL synthase family.</text>
</comment>
<dbReference type="CDD" id="cd09209">
    <property type="entry name" value="Lumazine_synthase-I"/>
    <property type="match status" value="1"/>
</dbReference>
<accession>A0A369A8B3</accession>
<dbReference type="HAMAP" id="MF_00178">
    <property type="entry name" value="Lumazine_synth"/>
    <property type="match status" value="1"/>
</dbReference>
<dbReference type="NCBIfam" id="TIGR00114">
    <property type="entry name" value="lumazine-synth"/>
    <property type="match status" value="1"/>
</dbReference>
<reference evidence="8 9" key="1">
    <citation type="submission" date="2018-07" db="EMBL/GenBank/DDBJ databases">
        <title>Genomic Encyclopedia of Type Strains, Phase IV (KMG-IV): sequencing the most valuable type-strain genomes for metagenomic binning, comparative biology and taxonomic classification.</title>
        <authorList>
            <person name="Goeker M."/>
        </authorList>
    </citation>
    <scope>NUCLEOTIDE SEQUENCE [LARGE SCALE GENOMIC DNA]</scope>
    <source>
        <strain evidence="8 9">DSM 21410</strain>
    </source>
</reference>
<dbReference type="GO" id="GO:0005829">
    <property type="term" value="C:cytosol"/>
    <property type="evidence" value="ECO:0007669"/>
    <property type="project" value="TreeGrafter"/>
</dbReference>
<dbReference type="RefSeq" id="WP_037356557.1">
    <property type="nucleotide sequence ID" value="NZ_BHZF01000001.1"/>
</dbReference>
<dbReference type="InterPro" id="IPR002180">
    <property type="entry name" value="LS/RS"/>
</dbReference>
<comment type="pathway">
    <text evidence="1 7">Cofactor biosynthesis; riboflavin biosynthesis; riboflavin from 2-hydroxy-3-oxobutyl phosphate and 5-amino-6-(D-ribitylamino)uracil: step 1/2.</text>
</comment>
<feature type="binding site" evidence="7">
    <location>
        <begin position="65"/>
        <end position="67"/>
    </location>
    <ligand>
        <name>5-amino-6-(D-ribitylamino)uracil</name>
        <dbReference type="ChEBI" id="CHEBI:15934"/>
    </ligand>
</feature>
<comment type="caution">
    <text evidence="8">The sequence shown here is derived from an EMBL/GenBank/DDBJ whole genome shotgun (WGS) entry which is preliminary data.</text>
</comment>
<dbReference type="EC" id="2.5.1.78" evidence="3 7"/>
<dbReference type="GO" id="GO:0000906">
    <property type="term" value="F:6,7-dimethyl-8-ribityllumazine synthase activity"/>
    <property type="evidence" value="ECO:0007669"/>
    <property type="project" value="UniProtKB-UniRule"/>
</dbReference>
<protein>
    <recommendedName>
        <fullName evidence="3 7">6,7-dimethyl-8-ribityllumazine synthase</fullName>
        <shortName evidence="7">DMRL synthase</shortName>
        <shortName evidence="7">LS</shortName>
        <shortName evidence="7">Lumazine synthase</shortName>
        <ecNumber evidence="3 7">2.5.1.78</ecNumber>
    </recommendedName>
</protein>
<dbReference type="EMBL" id="QPJS01000001">
    <property type="protein sequence ID" value="RCX05602.1"/>
    <property type="molecule type" value="Genomic_DNA"/>
</dbReference>
<dbReference type="InterPro" id="IPR036467">
    <property type="entry name" value="LS/RS_sf"/>
</dbReference>
<comment type="catalytic activity">
    <reaction evidence="6 7">
        <text>(2S)-2-hydroxy-3-oxobutyl phosphate + 5-amino-6-(D-ribitylamino)uracil = 6,7-dimethyl-8-(1-D-ribityl)lumazine + phosphate + 2 H2O + H(+)</text>
        <dbReference type="Rhea" id="RHEA:26152"/>
        <dbReference type="ChEBI" id="CHEBI:15377"/>
        <dbReference type="ChEBI" id="CHEBI:15378"/>
        <dbReference type="ChEBI" id="CHEBI:15934"/>
        <dbReference type="ChEBI" id="CHEBI:43474"/>
        <dbReference type="ChEBI" id="CHEBI:58201"/>
        <dbReference type="ChEBI" id="CHEBI:58830"/>
        <dbReference type="EC" id="2.5.1.78"/>
    </reaction>
</comment>
<dbReference type="AlphaFoldDB" id="A0A369A8B3"/>
<dbReference type="Pfam" id="PF00885">
    <property type="entry name" value="DMRL_synthase"/>
    <property type="match status" value="1"/>
</dbReference>
<evidence type="ECO:0000256" key="3">
    <source>
        <dbReference type="ARBA" id="ARBA00012664"/>
    </source>
</evidence>
<dbReference type="PANTHER" id="PTHR21058">
    <property type="entry name" value="6,7-DIMETHYL-8-RIBITYLLUMAZINE SYNTHASE DMRL SYNTHASE LUMAZINE SYNTHASE"/>
    <property type="match status" value="1"/>
</dbReference>
<dbReference type="InterPro" id="IPR034964">
    <property type="entry name" value="LS"/>
</dbReference>